<dbReference type="SUPFAM" id="SSF55729">
    <property type="entry name" value="Acyl-CoA N-acyltransferases (Nat)"/>
    <property type="match status" value="1"/>
</dbReference>
<dbReference type="RefSeq" id="WP_173942989.1">
    <property type="nucleotide sequence ID" value="NZ_CBCSCD010000001.1"/>
</dbReference>
<name>A0A6M9PV84_9BURK</name>
<evidence type="ECO:0000313" key="3">
    <source>
        <dbReference type="Proteomes" id="UP000500806"/>
    </source>
</evidence>
<evidence type="ECO:0000313" key="2">
    <source>
        <dbReference type="EMBL" id="QKM62827.1"/>
    </source>
</evidence>
<keyword evidence="2" id="KW-0808">Transferase</keyword>
<dbReference type="Pfam" id="PF13673">
    <property type="entry name" value="Acetyltransf_10"/>
    <property type="match status" value="1"/>
</dbReference>
<protein>
    <submittedName>
        <fullName evidence="2">GNAT family N-acetyltransferase</fullName>
    </submittedName>
</protein>
<dbReference type="InterPro" id="IPR016181">
    <property type="entry name" value="Acyl_CoA_acyltransferase"/>
</dbReference>
<dbReference type="Gene3D" id="3.40.630.30">
    <property type="match status" value="1"/>
</dbReference>
<dbReference type="PANTHER" id="PTHR13355">
    <property type="entry name" value="GLUCOSAMINE 6-PHOSPHATE N-ACETYLTRANSFERASE"/>
    <property type="match status" value="1"/>
</dbReference>
<dbReference type="PROSITE" id="PS51186">
    <property type="entry name" value="GNAT"/>
    <property type="match status" value="1"/>
</dbReference>
<reference evidence="2 3" key="1">
    <citation type="submission" date="2018-04" db="EMBL/GenBank/DDBJ databases">
        <title>Polynucleobacter sp. LimPoW16 genome.</title>
        <authorList>
            <person name="Hahn M.W."/>
        </authorList>
    </citation>
    <scope>NUCLEOTIDE SEQUENCE [LARGE SCALE GENOMIC DNA]</scope>
    <source>
        <strain evidence="2 3">LimPoW16</strain>
    </source>
</reference>
<dbReference type="Proteomes" id="UP000500806">
    <property type="component" value="Chromosome"/>
</dbReference>
<evidence type="ECO:0000259" key="1">
    <source>
        <dbReference type="PROSITE" id="PS51186"/>
    </source>
</evidence>
<accession>A0A6M9PV84</accession>
<dbReference type="PANTHER" id="PTHR13355:SF11">
    <property type="entry name" value="GLUCOSAMINE 6-PHOSPHATE N-ACETYLTRANSFERASE"/>
    <property type="match status" value="1"/>
</dbReference>
<dbReference type="EMBL" id="CP028941">
    <property type="protein sequence ID" value="QKM62827.1"/>
    <property type="molecule type" value="Genomic_DNA"/>
</dbReference>
<dbReference type="AlphaFoldDB" id="A0A6M9PV84"/>
<organism evidence="2 3">
    <name type="scientific">Polynucleobacter antarcticus</name>
    <dbReference type="NCBI Taxonomy" id="1743162"/>
    <lineage>
        <taxon>Bacteria</taxon>
        <taxon>Pseudomonadati</taxon>
        <taxon>Pseudomonadota</taxon>
        <taxon>Betaproteobacteria</taxon>
        <taxon>Burkholderiales</taxon>
        <taxon>Burkholderiaceae</taxon>
        <taxon>Polynucleobacter</taxon>
    </lineage>
</organism>
<dbReference type="GO" id="GO:0004343">
    <property type="term" value="F:glucosamine 6-phosphate N-acetyltransferase activity"/>
    <property type="evidence" value="ECO:0007669"/>
    <property type="project" value="TreeGrafter"/>
</dbReference>
<dbReference type="CDD" id="cd04301">
    <property type="entry name" value="NAT_SF"/>
    <property type="match status" value="1"/>
</dbReference>
<dbReference type="InterPro" id="IPR000182">
    <property type="entry name" value="GNAT_dom"/>
</dbReference>
<feature type="domain" description="N-acetyltransferase" evidence="1">
    <location>
        <begin position="2"/>
        <end position="146"/>
    </location>
</feature>
<proteinExistence type="predicted"/>
<sequence>MILIKTWPEAQDEAYFIRRTVFIEEQGVPEELELDEFDPIALHALVYHQSQCMGTGRLIPLNTGSRIVPLGRIGRMAILPQYRKQNMGKQLLQRLIQEGRDRGITHFELHAQLSAIPFYEKSGFIAHGAIYDEAGITHRDMMFNLFPSTYKP</sequence>
<keyword evidence="3" id="KW-1185">Reference proteome</keyword>
<dbReference type="KEGG" id="pani:DCO16_07025"/>
<gene>
    <name evidence="2" type="ORF">DCO16_07025</name>
</gene>
<dbReference type="InterPro" id="IPR039143">
    <property type="entry name" value="GNPNAT1-like"/>
</dbReference>